<evidence type="ECO:0008006" key="5">
    <source>
        <dbReference type="Google" id="ProtNLM"/>
    </source>
</evidence>
<proteinExistence type="predicted"/>
<reference evidence="3 4" key="1">
    <citation type="submission" date="2018-05" db="EMBL/GenBank/DDBJ databases">
        <title>Draft genome sequence of Scytalidium lignicola DSM 105466, a ubiquitous saprotrophic fungus.</title>
        <authorList>
            <person name="Buettner E."/>
            <person name="Gebauer A.M."/>
            <person name="Hofrichter M."/>
            <person name="Liers C."/>
            <person name="Kellner H."/>
        </authorList>
    </citation>
    <scope>NUCLEOTIDE SEQUENCE [LARGE SCALE GENOMIC DNA]</scope>
    <source>
        <strain evidence="3 4">DSM 105466</strain>
    </source>
</reference>
<feature type="compositionally biased region" description="Polar residues" evidence="1">
    <location>
        <begin position="130"/>
        <end position="142"/>
    </location>
</feature>
<dbReference type="Proteomes" id="UP000258309">
    <property type="component" value="Unassembled WGS sequence"/>
</dbReference>
<accession>A0A3E2GXM2</accession>
<evidence type="ECO:0000256" key="2">
    <source>
        <dbReference type="SAM" id="SignalP"/>
    </source>
</evidence>
<name>A0A3E2GXM2_SCYLI</name>
<feature type="compositionally biased region" description="Low complexity" evidence="1">
    <location>
        <begin position="143"/>
        <end position="191"/>
    </location>
</feature>
<feature type="non-terminal residue" evidence="3">
    <location>
        <position position="1"/>
    </location>
</feature>
<dbReference type="AlphaFoldDB" id="A0A3E2GXM2"/>
<sequence>MRFQSSSLLVAGLTALSVSAEPIHRERQADESGNVSQFVNDIVAYATSLAANPTYASVLMALETDEPAIFSSLSQYEQSAVANPVAITAVPDFFTVIPSKYQDIFRSVYSAEISIAIKDGLLTAAPTIASGNSGPTSSPAKPNTTSSGSQQTGAASGSGSDSSSSSAASPASPSGSSTNTASGSTATPNAGNLRSENSVVTIAGGVLAGVLGAVLML</sequence>
<evidence type="ECO:0000256" key="1">
    <source>
        <dbReference type="SAM" id="MobiDB-lite"/>
    </source>
</evidence>
<feature type="chain" id="PRO_5017807790" description="FAS1 domain-containing protein" evidence="2">
    <location>
        <begin position="21"/>
        <end position="217"/>
    </location>
</feature>
<protein>
    <recommendedName>
        <fullName evidence="5">FAS1 domain-containing protein</fullName>
    </recommendedName>
</protein>
<evidence type="ECO:0000313" key="3">
    <source>
        <dbReference type="EMBL" id="RFU25876.1"/>
    </source>
</evidence>
<dbReference type="EMBL" id="NCSJ02000298">
    <property type="protein sequence ID" value="RFU25876.1"/>
    <property type="molecule type" value="Genomic_DNA"/>
</dbReference>
<organism evidence="3 4">
    <name type="scientific">Scytalidium lignicola</name>
    <name type="common">Hyphomycete</name>
    <dbReference type="NCBI Taxonomy" id="5539"/>
    <lineage>
        <taxon>Eukaryota</taxon>
        <taxon>Fungi</taxon>
        <taxon>Dikarya</taxon>
        <taxon>Ascomycota</taxon>
        <taxon>Pezizomycotina</taxon>
        <taxon>Leotiomycetes</taxon>
        <taxon>Leotiomycetes incertae sedis</taxon>
        <taxon>Scytalidium</taxon>
    </lineage>
</organism>
<gene>
    <name evidence="3" type="ORF">B7463_g10460</name>
</gene>
<feature type="region of interest" description="Disordered" evidence="1">
    <location>
        <begin position="130"/>
        <end position="192"/>
    </location>
</feature>
<dbReference type="OrthoDB" id="3554208at2759"/>
<evidence type="ECO:0000313" key="4">
    <source>
        <dbReference type="Proteomes" id="UP000258309"/>
    </source>
</evidence>
<dbReference type="OMA" id="HRERQAD"/>
<keyword evidence="4" id="KW-1185">Reference proteome</keyword>
<comment type="caution">
    <text evidence="3">The sequence shown here is derived from an EMBL/GenBank/DDBJ whole genome shotgun (WGS) entry which is preliminary data.</text>
</comment>
<feature type="signal peptide" evidence="2">
    <location>
        <begin position="1"/>
        <end position="20"/>
    </location>
</feature>
<keyword evidence="2" id="KW-0732">Signal</keyword>
<feature type="non-terminal residue" evidence="3">
    <location>
        <position position="217"/>
    </location>
</feature>